<organism evidence="5 6">
    <name type="scientific">Serratia fonticola</name>
    <dbReference type="NCBI Taxonomy" id="47917"/>
    <lineage>
        <taxon>Bacteria</taxon>
        <taxon>Pseudomonadati</taxon>
        <taxon>Pseudomonadota</taxon>
        <taxon>Gammaproteobacteria</taxon>
        <taxon>Enterobacterales</taxon>
        <taxon>Yersiniaceae</taxon>
        <taxon>Serratia</taxon>
    </lineage>
</organism>
<accession>A0AAW3WUJ8</accession>
<proteinExistence type="predicted"/>
<evidence type="ECO:0000256" key="2">
    <source>
        <dbReference type="SAM" id="MobiDB-lite"/>
    </source>
</evidence>
<dbReference type="EMBL" id="JACNYO010000027">
    <property type="protein sequence ID" value="MBC3214699.1"/>
    <property type="molecule type" value="Genomic_DNA"/>
</dbReference>
<feature type="domain" description="J" evidence="4">
    <location>
        <begin position="4"/>
        <end position="68"/>
    </location>
</feature>
<keyword evidence="3" id="KW-1133">Transmembrane helix</keyword>
<feature type="compositionally biased region" description="Basic and acidic residues" evidence="2">
    <location>
        <begin position="64"/>
        <end position="75"/>
    </location>
</feature>
<feature type="region of interest" description="Disordered" evidence="2">
    <location>
        <begin position="63"/>
        <end position="89"/>
    </location>
</feature>
<protein>
    <submittedName>
        <fullName evidence="5">DUF805 domain-containing protein</fullName>
    </submittedName>
</protein>
<evidence type="ECO:0000313" key="6">
    <source>
        <dbReference type="Proteomes" id="UP000659084"/>
    </source>
</evidence>
<dbReference type="InterPro" id="IPR001623">
    <property type="entry name" value="DnaJ_domain"/>
</dbReference>
<name>A0AAW3WUJ8_SERFO</name>
<gene>
    <name evidence="5" type="ORF">H8J20_21410</name>
</gene>
<dbReference type="Proteomes" id="UP000659084">
    <property type="component" value="Unassembled WGS sequence"/>
</dbReference>
<evidence type="ECO:0000256" key="3">
    <source>
        <dbReference type="SAM" id="Phobius"/>
    </source>
</evidence>
<dbReference type="SUPFAM" id="SSF46565">
    <property type="entry name" value="Chaperone J-domain"/>
    <property type="match status" value="1"/>
</dbReference>
<reference evidence="5" key="1">
    <citation type="submission" date="2020-08" db="EMBL/GenBank/DDBJ databases">
        <title>Food and environmental bacterial isolates.</title>
        <authorList>
            <person name="Richter L."/>
            <person name="Du Plessis E.M."/>
            <person name="Duvenage S."/>
            <person name="Allam M."/>
            <person name="Korsten L."/>
        </authorList>
    </citation>
    <scope>NUCLEOTIDE SEQUENCE</scope>
    <source>
        <strain evidence="5">UPMP2127</strain>
    </source>
</reference>
<keyword evidence="3" id="KW-0812">Transmembrane</keyword>
<dbReference type="InterPro" id="IPR036869">
    <property type="entry name" value="J_dom_sf"/>
</dbReference>
<feature type="transmembrane region" description="Helical" evidence="3">
    <location>
        <begin position="871"/>
        <end position="890"/>
    </location>
</feature>
<evidence type="ECO:0000259" key="4">
    <source>
        <dbReference type="PROSITE" id="PS50076"/>
    </source>
</evidence>
<evidence type="ECO:0000313" key="5">
    <source>
        <dbReference type="EMBL" id="MBC3214699.1"/>
    </source>
</evidence>
<keyword evidence="1" id="KW-0143">Chaperone</keyword>
<evidence type="ECO:0000256" key="1">
    <source>
        <dbReference type="ARBA" id="ARBA00023186"/>
    </source>
</evidence>
<dbReference type="AlphaFoldDB" id="A0AAW3WUJ8"/>
<sequence>MNQRCWQILGIEPTEDQQAIRAAYRSKLPDHHPENDPSGFQLLRQAFEHARKLAETPFMLRSAHSAEDDGSHDEGTTQLEQAPEPSPSAAEPLFESMLAQFDALLNTPETRYQPQSWHRYIAQLDQYDIALIDRLRWHLLDRVYHSACISTDCVRLLAERLNWRHRLNELEQDDAARMDDYLDYIARPDIFDLSTLSSISLPAQVETVAFFRHAYHLYWNEPEWMLRLLLSNPSVIYWPDCPRLMKQLAQWYSLAEVPSETLRDHCLAQLALDAKNSDWLYLAARHCALLQDNQRAFDYWLQLYRLEQHAQAEQGLLDWCREQHPAYLPLLIQAFDRPVYPAAAGIAADDEMQNFLTPTQTVQTLVRWGEAAQFDWAAVPIAQAYIHWKSGNGHVGVMYDQLMLDEGSDPLRLLYRHACMLTLGNEGLLQQIIDQPTPADPLQALILQGLQSQAAQRLAWLNDSSVIADFIQWLDGPIDHELPERYTDTGSASWHQAVFWLRQWRYLSPARLNRLYQQPAFSAQLGTINDWLNYLAAVEQIEIPPFSDATAPWDQYRQTCLLVLLLNGAAGHIDTVRQINHLTLSEQHPVYELYPLIRQLDPAKGDLVWQLEQQLLLDHRLHFLCWLELPVSISQFLLRVESQPELCNCTNVDHFYHRVASWPEEIEQAPMAEQALLYAFLLRHGDQQIQDKSREVLQRLACGNQVETDLQLALLNGKKPKALGSSTLFARDSLLTKIAQVGYRLYDYDWDKLEQDERQQLMACLTNSSLSPILRLNAGLLVQLSDQRVIEKQRAKEQRPDTRFWQFWQFDRRINRLGLLAQLTLVPLVMVAVYLLLINVLSAWVIIGLLLLNTFSALLRRSHDLNRKYPVFEAVLLIGMPYLILLYLLIPGVKHANQYGPPPGEKR</sequence>
<comment type="caution">
    <text evidence="5">The sequence shown here is derived from an EMBL/GenBank/DDBJ whole genome shotgun (WGS) entry which is preliminary data.</text>
</comment>
<dbReference type="PROSITE" id="PS50076">
    <property type="entry name" value="DNAJ_2"/>
    <property type="match status" value="1"/>
</dbReference>
<keyword evidence="3" id="KW-0472">Membrane</keyword>
<dbReference type="RefSeq" id="WP_179253421.1">
    <property type="nucleotide sequence ID" value="NZ_JACBIV010000023.1"/>
</dbReference>